<keyword evidence="3" id="KW-1185">Reference proteome</keyword>
<feature type="chain" id="PRO_5040189752" evidence="1">
    <location>
        <begin position="24"/>
        <end position="645"/>
    </location>
</feature>
<dbReference type="AlphaFoldDB" id="A0A9Q3W2S7"/>
<protein>
    <submittedName>
        <fullName evidence="2">Uncharacterized protein</fullName>
    </submittedName>
</protein>
<dbReference type="InterPro" id="IPR011042">
    <property type="entry name" value="6-blade_b-propeller_TolB-like"/>
</dbReference>
<gene>
    <name evidence="2" type="ORF">LZG35_04700</name>
</gene>
<dbReference type="Gene3D" id="2.120.10.30">
    <property type="entry name" value="TolB, C-terminal domain"/>
    <property type="match status" value="1"/>
</dbReference>
<dbReference type="NCBIfam" id="TIGR03803">
    <property type="entry name" value="Gloeo_Verruco"/>
    <property type="match status" value="1"/>
</dbReference>
<accession>A0A9Q3W2S7</accession>
<organism evidence="2 3">
    <name type="scientific">Alloalcanivorax xenomutans</name>
    <dbReference type="NCBI Taxonomy" id="1094342"/>
    <lineage>
        <taxon>Bacteria</taxon>
        <taxon>Pseudomonadati</taxon>
        <taxon>Pseudomonadota</taxon>
        <taxon>Gammaproteobacteria</taxon>
        <taxon>Oceanospirillales</taxon>
        <taxon>Alcanivoracaceae</taxon>
        <taxon>Alloalcanivorax</taxon>
    </lineage>
</organism>
<dbReference type="SUPFAM" id="SSF63829">
    <property type="entry name" value="Calcium-dependent phosphotriesterase"/>
    <property type="match status" value="1"/>
</dbReference>
<feature type="signal peptide" evidence="1">
    <location>
        <begin position="1"/>
        <end position="23"/>
    </location>
</feature>
<proteinExistence type="predicted"/>
<evidence type="ECO:0000256" key="1">
    <source>
        <dbReference type="SAM" id="SignalP"/>
    </source>
</evidence>
<comment type="caution">
    <text evidence="2">The sequence shown here is derived from an EMBL/GenBank/DDBJ whole genome shotgun (WGS) entry which is preliminary data.</text>
</comment>
<evidence type="ECO:0000313" key="2">
    <source>
        <dbReference type="EMBL" id="MCE7507924.1"/>
    </source>
</evidence>
<dbReference type="EMBL" id="JAJVKT010000004">
    <property type="protein sequence ID" value="MCE7507924.1"/>
    <property type="molecule type" value="Genomic_DNA"/>
</dbReference>
<dbReference type="RefSeq" id="WP_233925248.1">
    <property type="nucleotide sequence ID" value="NZ_JAJVKT010000004.1"/>
</dbReference>
<evidence type="ECO:0000313" key="3">
    <source>
        <dbReference type="Proteomes" id="UP001107961"/>
    </source>
</evidence>
<reference evidence="2" key="1">
    <citation type="submission" date="2022-01" db="EMBL/GenBank/DDBJ databases">
        <authorList>
            <person name="Karlyshev A.V."/>
            <person name="Jaspars M."/>
        </authorList>
    </citation>
    <scope>NUCLEOTIDE SEQUENCE</scope>
    <source>
        <strain evidence="2">AGSA3-2</strain>
    </source>
</reference>
<sequence>MRRLGLCLLSLCALVLAGSPASALEPTILAANGGPKPDGYEGVGPPRVPPLLARNGRLYGIDGYDNIFSLENYVNHSRQVVDLTELGLETFSGGLVQDNREGKGEMYVAGFRPESLFNELDSGRLLRLDFDGSHPRTVVELLEPNGILVIDGGRIYGLDKGPEGNGRLFAVDLDAAQPTLETVHIFSAGPQGQRQYPNGMILGSDGWLYGVTAYVRGVPYAPGTPSSPATPTGTVYRIDPRQGTASFEVLHTFVLDDGEIPWQTRYGETYHRMAVNSSNSISYILSGLVEGPEGYVYGNLSLGICTTMGTQPEGLGHFLEALPLCDGQEAAADDRLKWYASDPPHYDGPNLHGSIYRVAMSGDDFAIVHRFSGGDGGSQPRGPMVLAGDGNIYGTTYAGGRLSGRGAPPGEPVDPPADDEWFHGGTIYRINPDQIRIGDSGQVENDGFELVYAFVDGMDKQGNVRYDGVQPVGLSLGSDGRMYGGNRSGGGYFRTSISNKVLRRTGTLYRLSLNPDDEQSRVTITVTPGEIEEGGTALLEWSSVDASNCTASGGTEGDGWAGPKDDTGYIEVSPEPGTYYYTLTCESTLTGGQVGDVASLGVGAQDRTTDEQTREYGNGGGSPSWWLLAGMGVLLAARSKRSGRR</sequence>
<dbReference type="InterPro" id="IPR022519">
    <property type="entry name" value="Gloeo/Verruco_rpt"/>
</dbReference>
<name>A0A9Q3W2S7_9GAMM</name>
<dbReference type="Proteomes" id="UP001107961">
    <property type="component" value="Unassembled WGS sequence"/>
</dbReference>
<keyword evidence="1" id="KW-0732">Signal</keyword>